<evidence type="ECO:0000313" key="2">
    <source>
        <dbReference type="EMBL" id="KAA6315510.1"/>
    </source>
</evidence>
<comment type="caution">
    <text evidence="2">The sequence shown here is derived from an EMBL/GenBank/DDBJ whole genome shotgun (WGS) entry which is preliminary data.</text>
</comment>
<protein>
    <submittedName>
        <fullName evidence="2">Uncharacterized protein</fullName>
    </submittedName>
</protein>
<proteinExistence type="predicted"/>
<organism evidence="2">
    <name type="scientific">termite gut metagenome</name>
    <dbReference type="NCBI Taxonomy" id="433724"/>
    <lineage>
        <taxon>unclassified sequences</taxon>
        <taxon>metagenomes</taxon>
        <taxon>organismal metagenomes</taxon>
    </lineage>
</organism>
<sequence length="52" mass="6280">MKMEIKFIVTIIDVIIDYFFDHQIRVFIDLFCSFTFVDVFVVNVVSFLHFNI</sequence>
<reference evidence="2" key="1">
    <citation type="submission" date="2019-03" db="EMBL/GenBank/DDBJ databases">
        <title>Single cell metagenomics reveals metabolic interactions within the superorganism composed of flagellate Streblomastix strix and complex community of Bacteroidetes bacteria on its surface.</title>
        <authorList>
            <person name="Treitli S.C."/>
            <person name="Kolisko M."/>
            <person name="Husnik F."/>
            <person name="Keeling P."/>
            <person name="Hampl V."/>
        </authorList>
    </citation>
    <scope>NUCLEOTIDE SEQUENCE</scope>
    <source>
        <strain evidence="2">STM</strain>
    </source>
</reference>
<dbReference type="EMBL" id="SNRY01005226">
    <property type="protein sequence ID" value="KAA6315510.1"/>
    <property type="molecule type" value="Genomic_DNA"/>
</dbReference>
<dbReference type="AlphaFoldDB" id="A0A5J4Q398"/>
<evidence type="ECO:0000256" key="1">
    <source>
        <dbReference type="SAM" id="Phobius"/>
    </source>
</evidence>
<keyword evidence="1" id="KW-1133">Transmembrane helix</keyword>
<name>A0A5J4Q398_9ZZZZ</name>
<accession>A0A5J4Q398</accession>
<gene>
    <name evidence="2" type="ORF">EZS27_034039</name>
</gene>
<keyword evidence="1" id="KW-0472">Membrane</keyword>
<keyword evidence="1" id="KW-0812">Transmembrane</keyword>
<feature type="transmembrane region" description="Helical" evidence="1">
    <location>
        <begin position="26"/>
        <end position="50"/>
    </location>
</feature>